<protein>
    <submittedName>
        <fullName evidence="1">Uncharacterized protein</fullName>
    </submittedName>
</protein>
<sequence>MLTLDKAWGEKNPLTTAELEIEANRQSDVGWPLSIQYK</sequence>
<evidence type="ECO:0000313" key="1">
    <source>
        <dbReference type="EMBL" id="GAM78821.1"/>
    </source>
</evidence>
<dbReference type="Proteomes" id="UP000031666">
    <property type="component" value="Unassembled WGS sequence"/>
</dbReference>
<dbReference type="STRING" id="1481914.JCM19241_89"/>
<gene>
    <name evidence="1" type="ORF">JCM19241_89</name>
</gene>
<evidence type="ECO:0000313" key="2">
    <source>
        <dbReference type="Proteomes" id="UP000031666"/>
    </source>
</evidence>
<accession>A0A0B8QJU2</accession>
<dbReference type="Gene3D" id="3.30.70.2260">
    <property type="match status" value="1"/>
</dbReference>
<reference evidence="1 2" key="2">
    <citation type="submission" date="2015-01" db="EMBL/GenBank/DDBJ databases">
        <authorList>
            <consortium name="NBRP consortium"/>
            <person name="Sawabe T."/>
            <person name="Meirelles P."/>
            <person name="Feng G."/>
            <person name="Sayaka M."/>
            <person name="Hattori M."/>
            <person name="Ohkuma M."/>
        </authorList>
    </citation>
    <scope>NUCLEOTIDE SEQUENCE [LARGE SCALE GENOMIC DNA]</scope>
    <source>
        <strain evidence="2">JCM 19241</strain>
    </source>
</reference>
<reference evidence="1 2" key="1">
    <citation type="submission" date="2015-01" db="EMBL/GenBank/DDBJ databases">
        <title>Vibrio sp. C94 JCM 19241 whole genome shotgun sequence.</title>
        <authorList>
            <person name="Sawabe T."/>
            <person name="Meirelles P."/>
            <person name="Feng G."/>
            <person name="Sayaka M."/>
            <person name="Hattori M."/>
            <person name="Ohkuma M."/>
        </authorList>
    </citation>
    <scope>NUCLEOTIDE SEQUENCE [LARGE SCALE GENOMIC DNA]</scope>
    <source>
        <strain evidence="2">JCM 19241</strain>
    </source>
</reference>
<dbReference type="EMBL" id="BBSC01000019">
    <property type="protein sequence ID" value="GAM78821.1"/>
    <property type="molecule type" value="Genomic_DNA"/>
</dbReference>
<organism evidence="1 2">
    <name type="scientific">Vibrio ishigakensis</name>
    <dbReference type="NCBI Taxonomy" id="1481914"/>
    <lineage>
        <taxon>Bacteria</taxon>
        <taxon>Pseudomonadati</taxon>
        <taxon>Pseudomonadota</taxon>
        <taxon>Gammaproteobacteria</taxon>
        <taxon>Vibrionales</taxon>
        <taxon>Vibrionaceae</taxon>
        <taxon>Vibrio</taxon>
    </lineage>
</organism>
<proteinExistence type="predicted"/>
<comment type="caution">
    <text evidence="1">The sequence shown here is derived from an EMBL/GenBank/DDBJ whole genome shotgun (WGS) entry which is preliminary data.</text>
</comment>
<dbReference type="AlphaFoldDB" id="A0A0B8QJU2"/>
<name>A0A0B8QJU2_9VIBR</name>